<evidence type="ECO:0000313" key="3">
    <source>
        <dbReference type="Proteomes" id="UP001153365"/>
    </source>
</evidence>
<feature type="compositionally biased region" description="Polar residues" evidence="1">
    <location>
        <begin position="222"/>
        <end position="232"/>
    </location>
</feature>
<accession>A0AAV0AG32</accession>
<dbReference type="Proteomes" id="UP001153365">
    <property type="component" value="Unassembled WGS sequence"/>
</dbReference>
<gene>
    <name evidence="2" type="ORF">PPACK8108_LOCUS989</name>
</gene>
<evidence type="ECO:0000313" key="2">
    <source>
        <dbReference type="EMBL" id="CAH7666640.1"/>
    </source>
</evidence>
<keyword evidence="3" id="KW-1185">Reference proteome</keyword>
<organism evidence="2 3">
    <name type="scientific">Phakopsora pachyrhizi</name>
    <name type="common">Asian soybean rust disease fungus</name>
    <dbReference type="NCBI Taxonomy" id="170000"/>
    <lineage>
        <taxon>Eukaryota</taxon>
        <taxon>Fungi</taxon>
        <taxon>Dikarya</taxon>
        <taxon>Basidiomycota</taxon>
        <taxon>Pucciniomycotina</taxon>
        <taxon>Pucciniomycetes</taxon>
        <taxon>Pucciniales</taxon>
        <taxon>Phakopsoraceae</taxon>
        <taxon>Phakopsora</taxon>
    </lineage>
</organism>
<name>A0AAV0AG32_PHAPC</name>
<reference evidence="2" key="1">
    <citation type="submission" date="2022-06" db="EMBL/GenBank/DDBJ databases">
        <authorList>
            <consortium name="SYNGENTA / RWTH Aachen University"/>
        </authorList>
    </citation>
    <scope>NUCLEOTIDE SEQUENCE</scope>
</reference>
<sequence>MSMSSYETNLAIKKAEHLRRLSDSQAISSPSLSTYYSLLGLRQHRQLQNNNNEDREFDSIWCINCHCNCSIKVNQKLKKISMKCQNPACQSHEFLNFSKLSSLNQNSSTLQSHSISHPANQSIVKSPQVDAGVRTDQEFQVQQPMGSLFNSKTLQTGTLPLVPEKSIITLQCENNQPKKSPQKSNFEMKKSKKNRSKVKSSLTEALKNKKSKDEEQRHSKSFSDLSSFLTQV</sequence>
<dbReference type="EMBL" id="CALTRL010000143">
    <property type="protein sequence ID" value="CAH7666640.1"/>
    <property type="molecule type" value="Genomic_DNA"/>
</dbReference>
<protein>
    <submittedName>
        <fullName evidence="2">Expressed protein</fullName>
    </submittedName>
</protein>
<comment type="caution">
    <text evidence="2">The sequence shown here is derived from an EMBL/GenBank/DDBJ whole genome shotgun (WGS) entry which is preliminary data.</text>
</comment>
<evidence type="ECO:0000256" key="1">
    <source>
        <dbReference type="SAM" id="MobiDB-lite"/>
    </source>
</evidence>
<feature type="region of interest" description="Disordered" evidence="1">
    <location>
        <begin position="173"/>
        <end position="232"/>
    </location>
</feature>
<feature type="compositionally biased region" description="Polar residues" evidence="1">
    <location>
        <begin position="173"/>
        <end position="185"/>
    </location>
</feature>
<dbReference type="AlphaFoldDB" id="A0AAV0AG32"/>
<proteinExistence type="predicted"/>